<dbReference type="Gene3D" id="3.40.50.10540">
    <property type="entry name" value="Crotonobetainyl-coa:carnitine coa-transferase, domain 1"/>
    <property type="match status" value="1"/>
</dbReference>
<dbReference type="PANTHER" id="PTHR48228">
    <property type="entry name" value="SUCCINYL-COA--D-CITRAMALATE COA-TRANSFERASE"/>
    <property type="match status" value="1"/>
</dbReference>
<dbReference type="SUPFAM" id="SSF89796">
    <property type="entry name" value="CoA-transferase family III (CaiB/BaiF)"/>
    <property type="match status" value="1"/>
</dbReference>
<dbReference type="HOGENOM" id="CLU_033975_5_0_1"/>
<accession>D8Q5M1</accession>
<protein>
    <recommendedName>
        <fullName evidence="4">Alpha-methylacyl-CoA racemase</fullName>
    </recommendedName>
</protein>
<reference evidence="2 3" key="1">
    <citation type="journal article" date="2010" name="Nat. Biotechnol.">
        <title>Genome sequence of the model mushroom Schizophyllum commune.</title>
        <authorList>
            <person name="Ohm R.A."/>
            <person name="de Jong J.F."/>
            <person name="Lugones L.G."/>
            <person name="Aerts A."/>
            <person name="Kothe E."/>
            <person name="Stajich J.E."/>
            <person name="de Vries R.P."/>
            <person name="Record E."/>
            <person name="Levasseur A."/>
            <person name="Baker S.E."/>
            <person name="Bartholomew K.A."/>
            <person name="Coutinho P.M."/>
            <person name="Erdmann S."/>
            <person name="Fowler T.J."/>
            <person name="Gathman A.C."/>
            <person name="Lombard V."/>
            <person name="Henrissat B."/>
            <person name="Knabe N."/>
            <person name="Kuees U."/>
            <person name="Lilly W.W."/>
            <person name="Lindquist E."/>
            <person name="Lucas S."/>
            <person name="Magnuson J.K."/>
            <person name="Piumi F."/>
            <person name="Raudaskoski M."/>
            <person name="Salamov A."/>
            <person name="Schmutz J."/>
            <person name="Schwarze F.W.M.R."/>
            <person name="vanKuyk P.A."/>
            <person name="Horton J.S."/>
            <person name="Grigoriev I.V."/>
            <person name="Woesten H.A.B."/>
        </authorList>
    </citation>
    <scope>NUCLEOTIDE SEQUENCE [LARGE SCALE GENOMIC DNA]</scope>
    <source>
        <strain evidence="3">H4-8 / FGSC 9210</strain>
    </source>
</reference>
<keyword evidence="3" id="KW-1185">Reference proteome</keyword>
<dbReference type="GeneID" id="9596424"/>
<evidence type="ECO:0008006" key="4">
    <source>
        <dbReference type="Google" id="ProtNLM"/>
    </source>
</evidence>
<dbReference type="OMA" id="VVIDPFR"/>
<evidence type="ECO:0000313" key="2">
    <source>
        <dbReference type="EMBL" id="EFI96990.1"/>
    </source>
</evidence>
<dbReference type="EMBL" id="GL377306">
    <property type="protein sequence ID" value="EFI96990.1"/>
    <property type="molecule type" value="Genomic_DNA"/>
</dbReference>
<gene>
    <name evidence="2" type="ORF">SCHCODRAFT_109264</name>
</gene>
<proteinExistence type="inferred from homology"/>
<dbReference type="InterPro" id="IPR003673">
    <property type="entry name" value="CoA-Trfase_fam_III"/>
</dbReference>
<feature type="non-terminal residue" evidence="2">
    <location>
        <position position="377"/>
    </location>
</feature>
<dbReference type="KEGG" id="scm:SCHCO_01200798"/>
<dbReference type="InParanoid" id="D8Q5M1"/>
<dbReference type="PANTHER" id="PTHR48228:SF5">
    <property type="entry name" value="ALPHA-METHYLACYL-COA RACEMASE"/>
    <property type="match status" value="1"/>
</dbReference>
<dbReference type="eggNOG" id="KOG3957">
    <property type="taxonomic scope" value="Eukaryota"/>
</dbReference>
<dbReference type="InterPro" id="IPR023606">
    <property type="entry name" value="CoA-Trfase_III_dom_1_sf"/>
</dbReference>
<dbReference type="STRING" id="578458.D8Q5M1"/>
<dbReference type="AlphaFoldDB" id="D8Q5M1"/>
<dbReference type="InterPro" id="IPR044855">
    <property type="entry name" value="CoA-Trfase_III_dom3_sf"/>
</dbReference>
<dbReference type="Pfam" id="PF02515">
    <property type="entry name" value="CoA_transf_3"/>
    <property type="match status" value="1"/>
</dbReference>
<dbReference type="OrthoDB" id="16747at2759"/>
<comment type="similarity">
    <text evidence="1">Belongs to the CoA-transferase III family.</text>
</comment>
<dbReference type="Proteomes" id="UP000007431">
    <property type="component" value="Unassembled WGS sequence"/>
</dbReference>
<dbReference type="VEuPathDB" id="FungiDB:SCHCODRAFT_01200798"/>
<dbReference type="Gene3D" id="3.30.1540.10">
    <property type="entry name" value="formyl-coa transferase, domain 3"/>
    <property type="match status" value="1"/>
</dbReference>
<evidence type="ECO:0000256" key="1">
    <source>
        <dbReference type="ARBA" id="ARBA00008383"/>
    </source>
</evidence>
<name>D8Q5M1_SCHCM</name>
<dbReference type="GO" id="GO:0003824">
    <property type="term" value="F:catalytic activity"/>
    <property type="evidence" value="ECO:0007669"/>
    <property type="project" value="InterPro"/>
</dbReference>
<dbReference type="RefSeq" id="XP_003031893.1">
    <property type="nucleotide sequence ID" value="XM_003031847.1"/>
</dbReference>
<sequence length="377" mass="40509">MALSGVKVVEFAGLAPGPFAGLILADHGASVVRVDKPGAQSLDVLARGKRSIAISPKTPSGRDVLKKIIAASDVLIDPFRPGVLERLGLSPDVFLGEEGLNKRLIYARIAGFSLDGPEKNMAGHDINYLALSGVLDMLPGESKPTFPLNLLADFAGGGLLGIVLALRTGRGQVVQTDMVSGARYVSSFPLLHKALAPASPMFVSERGHNVLDGAAPFYDVYVCKDGRYMSVGCLEPQFYAEFTRRFTGALPAGFTGEGGWTPPADAQMLRELWPQLRNYLQSGFATQPRDYWAKVFQGSDACAVPVLSPKEAAHRYTAVPKPHPSIDEPRPVSDLSASFVPPGAHTEEILHEYGIASEDRERLRRDHALDGRAGARL</sequence>
<dbReference type="InterPro" id="IPR050509">
    <property type="entry name" value="CoA-transferase_III"/>
</dbReference>
<organism evidence="3">
    <name type="scientific">Schizophyllum commune (strain H4-8 / FGSC 9210)</name>
    <name type="common">Split gill fungus</name>
    <dbReference type="NCBI Taxonomy" id="578458"/>
    <lineage>
        <taxon>Eukaryota</taxon>
        <taxon>Fungi</taxon>
        <taxon>Dikarya</taxon>
        <taxon>Basidiomycota</taxon>
        <taxon>Agaricomycotina</taxon>
        <taxon>Agaricomycetes</taxon>
        <taxon>Agaricomycetidae</taxon>
        <taxon>Agaricales</taxon>
        <taxon>Schizophyllaceae</taxon>
        <taxon>Schizophyllum</taxon>
    </lineage>
</organism>
<evidence type="ECO:0000313" key="3">
    <source>
        <dbReference type="Proteomes" id="UP000007431"/>
    </source>
</evidence>